<dbReference type="GO" id="GO:0003964">
    <property type="term" value="F:RNA-directed DNA polymerase activity"/>
    <property type="evidence" value="ECO:0007669"/>
    <property type="project" value="UniProtKB-KW"/>
</dbReference>
<name>D6WFI4_TRICA</name>
<evidence type="ECO:0000313" key="3">
    <source>
        <dbReference type="Proteomes" id="UP000007266"/>
    </source>
</evidence>
<keyword evidence="2" id="KW-0695">RNA-directed DNA polymerase</keyword>
<dbReference type="Pfam" id="PF00078">
    <property type="entry name" value="RVT_1"/>
    <property type="match status" value="1"/>
</dbReference>
<dbReference type="HOGENOM" id="CLU_000680_4_0_1"/>
<dbReference type="AlphaFoldDB" id="D6WFI4"/>
<protein>
    <submittedName>
        <fullName evidence="2">RNA-directed DNA polymerase from mobile element jockey-like Protein</fullName>
    </submittedName>
</protein>
<dbReference type="EMBL" id="KQ971327">
    <property type="protein sequence ID" value="EFA00927.1"/>
    <property type="molecule type" value="Genomic_DNA"/>
</dbReference>
<dbReference type="PhylomeDB" id="D6WFI4"/>
<dbReference type="Proteomes" id="UP000007266">
    <property type="component" value="Linkage group 3"/>
</dbReference>
<keyword evidence="2" id="KW-0548">Nucleotidyltransferase</keyword>
<evidence type="ECO:0000313" key="2">
    <source>
        <dbReference type="EMBL" id="EFA00927.1"/>
    </source>
</evidence>
<dbReference type="eggNOG" id="KOG1075">
    <property type="taxonomic scope" value="Eukaryota"/>
</dbReference>
<dbReference type="STRING" id="7070.D6WFI4"/>
<dbReference type="PROSITE" id="PS50878">
    <property type="entry name" value="RT_POL"/>
    <property type="match status" value="1"/>
</dbReference>
<sequence>MTKLLKRKSYDIPTLIANGTPAETTEQKAEALAAQYESVHRADQNFNNEQNDIKRQVEEFINQNREQINSQHYLSRIVTSPTEIAEIIKKFPNNKAPGLDEIENKHLTAFGYKMIHYKIPKSLILLIHSYLTNRELLVQLKNTQSTKKLIGAGVPQGSVLGPTLFNIFINDIPIFAKTNTALYADDTAIYASSFSAQIASKQIQIHINLLEKFYDKWKIKINAEKTQQIIFTRKFTDHKIWDKLRVYDNKITDEPHVKYLGTYIDTRLNFFKNTKYLISKASAALKNMYSLMNRNSKLTPQNKVLMYKTIFRPILTYAAPVWCHLSDTAFKPLEVFQNKCLRLALNESRYARIVDLQERSATTSLRAFVNKLSNNFYSHQLKFNKLTRRITKFRSYNTPFRLKHKLSYQHLSIYDK</sequence>
<dbReference type="InterPro" id="IPR043128">
    <property type="entry name" value="Rev_trsase/Diguanyl_cyclase"/>
</dbReference>
<keyword evidence="2" id="KW-0808">Transferase</keyword>
<dbReference type="PANTHER" id="PTHR33332">
    <property type="entry name" value="REVERSE TRANSCRIPTASE DOMAIN-CONTAINING PROTEIN"/>
    <property type="match status" value="1"/>
</dbReference>
<evidence type="ECO:0000259" key="1">
    <source>
        <dbReference type="PROSITE" id="PS50878"/>
    </source>
</evidence>
<reference evidence="2 3" key="2">
    <citation type="journal article" date="2010" name="Nucleic Acids Res.">
        <title>BeetleBase in 2010: revisions to provide comprehensive genomic information for Tribolium castaneum.</title>
        <authorList>
            <person name="Kim H.S."/>
            <person name="Murphy T."/>
            <person name="Xia J."/>
            <person name="Caragea D."/>
            <person name="Park Y."/>
            <person name="Beeman R.W."/>
            <person name="Lorenzen M.D."/>
            <person name="Butcher S."/>
            <person name="Manak J.R."/>
            <person name="Brown S.J."/>
        </authorList>
    </citation>
    <scope>GENOME REANNOTATION</scope>
    <source>
        <strain evidence="2 3">Georgia GA2</strain>
    </source>
</reference>
<dbReference type="InterPro" id="IPR000477">
    <property type="entry name" value="RT_dom"/>
</dbReference>
<gene>
    <name evidence="2" type="primary">GLEAN_03833</name>
    <name evidence="2" type="ORF">TcasGA2_TC003833</name>
</gene>
<reference evidence="2 3" key="1">
    <citation type="journal article" date="2008" name="Nature">
        <title>The genome of the model beetle and pest Tribolium castaneum.</title>
        <authorList>
            <consortium name="Tribolium Genome Sequencing Consortium"/>
            <person name="Richards S."/>
            <person name="Gibbs R.A."/>
            <person name="Weinstock G.M."/>
            <person name="Brown S.J."/>
            <person name="Denell R."/>
            <person name="Beeman R.W."/>
            <person name="Gibbs R."/>
            <person name="Beeman R.W."/>
            <person name="Brown S.J."/>
            <person name="Bucher G."/>
            <person name="Friedrich M."/>
            <person name="Grimmelikhuijzen C.J."/>
            <person name="Klingler M."/>
            <person name="Lorenzen M."/>
            <person name="Richards S."/>
            <person name="Roth S."/>
            <person name="Schroder R."/>
            <person name="Tautz D."/>
            <person name="Zdobnov E.M."/>
            <person name="Muzny D."/>
            <person name="Gibbs R.A."/>
            <person name="Weinstock G.M."/>
            <person name="Attaway T."/>
            <person name="Bell S."/>
            <person name="Buhay C.J."/>
            <person name="Chandrabose M.N."/>
            <person name="Chavez D."/>
            <person name="Clerk-Blankenburg K.P."/>
            <person name="Cree A."/>
            <person name="Dao M."/>
            <person name="Davis C."/>
            <person name="Chacko J."/>
            <person name="Dinh H."/>
            <person name="Dugan-Rocha S."/>
            <person name="Fowler G."/>
            <person name="Garner T.T."/>
            <person name="Garnes J."/>
            <person name="Gnirke A."/>
            <person name="Hawes A."/>
            <person name="Hernandez J."/>
            <person name="Hines S."/>
            <person name="Holder M."/>
            <person name="Hume J."/>
            <person name="Jhangiani S.N."/>
            <person name="Joshi V."/>
            <person name="Khan Z.M."/>
            <person name="Jackson L."/>
            <person name="Kovar C."/>
            <person name="Kowis A."/>
            <person name="Lee S."/>
            <person name="Lewis L.R."/>
            <person name="Margolis J."/>
            <person name="Morgan M."/>
            <person name="Nazareth L.V."/>
            <person name="Nguyen N."/>
            <person name="Okwuonu G."/>
            <person name="Parker D."/>
            <person name="Richards S."/>
            <person name="Ruiz S.J."/>
            <person name="Santibanez J."/>
            <person name="Savard J."/>
            <person name="Scherer S.E."/>
            <person name="Schneider B."/>
            <person name="Sodergren E."/>
            <person name="Tautz D."/>
            <person name="Vattahil S."/>
            <person name="Villasana D."/>
            <person name="White C.S."/>
            <person name="Wright R."/>
            <person name="Park Y."/>
            <person name="Beeman R.W."/>
            <person name="Lord J."/>
            <person name="Oppert B."/>
            <person name="Lorenzen M."/>
            <person name="Brown S."/>
            <person name="Wang L."/>
            <person name="Savard J."/>
            <person name="Tautz D."/>
            <person name="Richards S."/>
            <person name="Weinstock G."/>
            <person name="Gibbs R.A."/>
            <person name="Liu Y."/>
            <person name="Worley K."/>
            <person name="Weinstock G."/>
            <person name="Elsik C.G."/>
            <person name="Reese J.T."/>
            <person name="Elhaik E."/>
            <person name="Landan G."/>
            <person name="Graur D."/>
            <person name="Arensburger P."/>
            <person name="Atkinson P."/>
            <person name="Beeman R.W."/>
            <person name="Beidler J."/>
            <person name="Brown S.J."/>
            <person name="Demuth J.P."/>
            <person name="Drury D.W."/>
            <person name="Du Y.Z."/>
            <person name="Fujiwara H."/>
            <person name="Lorenzen M."/>
            <person name="Maselli V."/>
            <person name="Osanai M."/>
            <person name="Park Y."/>
            <person name="Robertson H.M."/>
            <person name="Tu Z."/>
            <person name="Wang J.J."/>
            <person name="Wang S."/>
            <person name="Richards S."/>
            <person name="Song H."/>
            <person name="Zhang L."/>
            <person name="Sodergren E."/>
            <person name="Werner D."/>
            <person name="Stanke M."/>
            <person name="Morgenstern B."/>
            <person name="Solovyev V."/>
            <person name="Kosarev P."/>
            <person name="Brown G."/>
            <person name="Chen H.C."/>
            <person name="Ermolaeva O."/>
            <person name="Hlavina W."/>
            <person name="Kapustin Y."/>
            <person name="Kiryutin B."/>
            <person name="Kitts P."/>
            <person name="Maglott D."/>
            <person name="Pruitt K."/>
            <person name="Sapojnikov V."/>
            <person name="Souvorov A."/>
            <person name="Mackey A.J."/>
            <person name="Waterhouse R.M."/>
            <person name="Wyder S."/>
            <person name="Zdobnov E.M."/>
            <person name="Zdobnov E.M."/>
            <person name="Wyder S."/>
            <person name="Kriventseva E.V."/>
            <person name="Kadowaki T."/>
            <person name="Bork P."/>
            <person name="Aranda M."/>
            <person name="Bao R."/>
            <person name="Beermann A."/>
            <person name="Berns N."/>
            <person name="Bolognesi R."/>
            <person name="Bonneton F."/>
            <person name="Bopp D."/>
            <person name="Brown S.J."/>
            <person name="Bucher G."/>
            <person name="Butts T."/>
            <person name="Chaumot A."/>
            <person name="Denell R.E."/>
            <person name="Ferrier D.E."/>
            <person name="Friedrich M."/>
            <person name="Gordon C.M."/>
            <person name="Jindra M."/>
            <person name="Klingler M."/>
            <person name="Lan Q."/>
            <person name="Lattorff H.M."/>
            <person name="Laudet V."/>
            <person name="von Levetsow C."/>
            <person name="Liu Z."/>
            <person name="Lutz R."/>
            <person name="Lynch J.A."/>
            <person name="da Fonseca R.N."/>
            <person name="Posnien N."/>
            <person name="Reuter R."/>
            <person name="Roth S."/>
            <person name="Savard J."/>
            <person name="Schinko J.B."/>
            <person name="Schmitt C."/>
            <person name="Schoppmeier M."/>
            <person name="Schroder R."/>
            <person name="Shippy T.D."/>
            <person name="Simonnet F."/>
            <person name="Marques-Souza H."/>
            <person name="Tautz D."/>
            <person name="Tomoyasu Y."/>
            <person name="Trauner J."/>
            <person name="Van der Zee M."/>
            <person name="Vervoort M."/>
            <person name="Wittkopp N."/>
            <person name="Wimmer E.A."/>
            <person name="Yang X."/>
            <person name="Jones A.K."/>
            <person name="Sattelle D.B."/>
            <person name="Ebert P.R."/>
            <person name="Nelson D."/>
            <person name="Scott J.G."/>
            <person name="Beeman R.W."/>
            <person name="Muthukrishnan S."/>
            <person name="Kramer K.J."/>
            <person name="Arakane Y."/>
            <person name="Beeman R.W."/>
            <person name="Zhu Q."/>
            <person name="Hogenkamp D."/>
            <person name="Dixit R."/>
            <person name="Oppert B."/>
            <person name="Jiang H."/>
            <person name="Zou Z."/>
            <person name="Marshall J."/>
            <person name="Elpidina E."/>
            <person name="Vinokurov K."/>
            <person name="Oppert C."/>
            <person name="Zou Z."/>
            <person name="Evans J."/>
            <person name="Lu Z."/>
            <person name="Zhao P."/>
            <person name="Sumathipala N."/>
            <person name="Altincicek B."/>
            <person name="Vilcinskas A."/>
            <person name="Williams M."/>
            <person name="Hultmark D."/>
            <person name="Hetru C."/>
            <person name="Jiang H."/>
            <person name="Grimmelikhuijzen C.J."/>
            <person name="Hauser F."/>
            <person name="Cazzamali G."/>
            <person name="Williamson M."/>
            <person name="Park Y."/>
            <person name="Li B."/>
            <person name="Tanaka Y."/>
            <person name="Predel R."/>
            <person name="Neupert S."/>
            <person name="Schachtner J."/>
            <person name="Verleyen P."/>
            <person name="Raible F."/>
            <person name="Bork P."/>
            <person name="Friedrich M."/>
            <person name="Walden K.K."/>
            <person name="Robertson H.M."/>
            <person name="Angeli S."/>
            <person name="Foret S."/>
            <person name="Bucher G."/>
            <person name="Schuetz S."/>
            <person name="Maleszka R."/>
            <person name="Wimmer E.A."/>
            <person name="Beeman R.W."/>
            <person name="Lorenzen M."/>
            <person name="Tomoyasu Y."/>
            <person name="Miller S.C."/>
            <person name="Grossmann D."/>
            <person name="Bucher G."/>
        </authorList>
    </citation>
    <scope>NUCLEOTIDE SEQUENCE [LARGE SCALE GENOMIC DNA]</scope>
    <source>
        <strain evidence="2 3">Georgia GA2</strain>
    </source>
</reference>
<dbReference type="InParanoid" id="D6WFI4"/>
<dbReference type="SUPFAM" id="SSF56672">
    <property type="entry name" value="DNA/RNA polymerases"/>
    <property type="match status" value="1"/>
</dbReference>
<keyword evidence="3" id="KW-1185">Reference proteome</keyword>
<organism evidence="2 3">
    <name type="scientific">Tribolium castaneum</name>
    <name type="common">Red flour beetle</name>
    <dbReference type="NCBI Taxonomy" id="7070"/>
    <lineage>
        <taxon>Eukaryota</taxon>
        <taxon>Metazoa</taxon>
        <taxon>Ecdysozoa</taxon>
        <taxon>Arthropoda</taxon>
        <taxon>Hexapoda</taxon>
        <taxon>Insecta</taxon>
        <taxon>Pterygota</taxon>
        <taxon>Neoptera</taxon>
        <taxon>Endopterygota</taxon>
        <taxon>Coleoptera</taxon>
        <taxon>Polyphaga</taxon>
        <taxon>Cucujiformia</taxon>
        <taxon>Tenebrionidae</taxon>
        <taxon>Tenebrionidae incertae sedis</taxon>
        <taxon>Tribolium</taxon>
    </lineage>
</organism>
<dbReference type="OMA" id="CNTIPIL"/>
<feature type="domain" description="Reverse transcriptase" evidence="1">
    <location>
        <begin position="1"/>
        <end position="264"/>
    </location>
</feature>
<accession>D6WFI4</accession>
<dbReference type="Gene3D" id="3.30.70.270">
    <property type="match status" value="1"/>
</dbReference>
<dbReference type="InterPro" id="IPR043502">
    <property type="entry name" value="DNA/RNA_pol_sf"/>
</dbReference>
<proteinExistence type="predicted"/>